<dbReference type="PANTHER" id="PTHR23502:SF132">
    <property type="entry name" value="POLYAMINE TRANSPORTER 2-RELATED"/>
    <property type="match status" value="1"/>
</dbReference>
<evidence type="ECO:0000313" key="10">
    <source>
        <dbReference type="EMBL" id="MFD2206704.1"/>
    </source>
</evidence>
<keyword evidence="11" id="KW-1185">Reference proteome</keyword>
<comment type="caution">
    <text evidence="10">The sequence shown here is derived from an EMBL/GenBank/DDBJ whole genome shotgun (WGS) entry which is preliminary data.</text>
</comment>
<keyword evidence="8" id="KW-0997">Cell inner membrane</keyword>
<dbReference type="NCBIfam" id="TIGR00710">
    <property type="entry name" value="efflux_Bcr_CflA"/>
    <property type="match status" value="1"/>
</dbReference>
<evidence type="ECO:0000256" key="8">
    <source>
        <dbReference type="RuleBase" id="RU365088"/>
    </source>
</evidence>
<feature type="transmembrane region" description="Helical" evidence="8">
    <location>
        <begin position="238"/>
        <end position="255"/>
    </location>
</feature>
<evidence type="ECO:0000256" key="6">
    <source>
        <dbReference type="ARBA" id="ARBA00022989"/>
    </source>
</evidence>
<feature type="transmembrane region" description="Helical" evidence="8">
    <location>
        <begin position="393"/>
        <end position="415"/>
    </location>
</feature>
<accession>A0ABW5BM42</accession>
<dbReference type="SUPFAM" id="SSF103473">
    <property type="entry name" value="MFS general substrate transporter"/>
    <property type="match status" value="1"/>
</dbReference>
<keyword evidence="5 8" id="KW-0812">Transmembrane</keyword>
<reference evidence="11" key="1">
    <citation type="journal article" date="2019" name="Int. J. Syst. Evol. Microbiol.">
        <title>The Global Catalogue of Microorganisms (GCM) 10K type strain sequencing project: providing services to taxonomists for standard genome sequencing and annotation.</title>
        <authorList>
            <consortium name="The Broad Institute Genomics Platform"/>
            <consortium name="The Broad Institute Genome Sequencing Center for Infectious Disease"/>
            <person name="Wu L."/>
            <person name="Ma J."/>
        </authorList>
    </citation>
    <scope>NUCLEOTIDE SEQUENCE [LARGE SCALE GENOMIC DNA]</scope>
    <source>
        <strain evidence="11">CGMCC 4.7192</strain>
    </source>
</reference>
<dbReference type="InterPro" id="IPR020846">
    <property type="entry name" value="MFS_dom"/>
</dbReference>
<feature type="domain" description="Major facilitator superfamily (MFS) profile" evidence="9">
    <location>
        <begin position="33"/>
        <end position="420"/>
    </location>
</feature>
<name>A0ABW5BM42_9PROT</name>
<evidence type="ECO:0000259" key="9">
    <source>
        <dbReference type="PROSITE" id="PS50850"/>
    </source>
</evidence>
<keyword evidence="4" id="KW-1003">Cell membrane</keyword>
<keyword evidence="3 8" id="KW-0813">Transport</keyword>
<dbReference type="Proteomes" id="UP001597294">
    <property type="component" value="Unassembled WGS sequence"/>
</dbReference>
<comment type="similarity">
    <text evidence="2 8">Belongs to the major facilitator superfamily. Bcr/CmlA family.</text>
</comment>
<dbReference type="PANTHER" id="PTHR23502">
    <property type="entry name" value="MAJOR FACILITATOR SUPERFAMILY"/>
    <property type="match status" value="1"/>
</dbReference>
<keyword evidence="7 8" id="KW-0472">Membrane</keyword>
<feature type="transmembrane region" description="Helical" evidence="8">
    <location>
        <begin position="306"/>
        <end position="325"/>
    </location>
</feature>
<gene>
    <name evidence="10" type="ORF">ACFSKO_13820</name>
</gene>
<feature type="transmembrane region" description="Helical" evidence="8">
    <location>
        <begin position="161"/>
        <end position="182"/>
    </location>
</feature>
<feature type="transmembrane region" description="Helical" evidence="8">
    <location>
        <begin position="331"/>
        <end position="351"/>
    </location>
</feature>
<feature type="transmembrane region" description="Helical" evidence="8">
    <location>
        <begin position="275"/>
        <end position="294"/>
    </location>
</feature>
<dbReference type="RefSeq" id="WP_380252936.1">
    <property type="nucleotide sequence ID" value="NZ_JBHUII010000007.1"/>
</dbReference>
<keyword evidence="6 8" id="KW-1133">Transmembrane helix</keyword>
<dbReference type="EMBL" id="JBHUII010000007">
    <property type="protein sequence ID" value="MFD2206704.1"/>
    <property type="molecule type" value="Genomic_DNA"/>
</dbReference>
<protein>
    <recommendedName>
        <fullName evidence="8">Bcr/CflA family efflux transporter</fullName>
    </recommendedName>
</protein>
<dbReference type="InterPro" id="IPR004812">
    <property type="entry name" value="Efflux_drug-R_Bcr/CmlA"/>
</dbReference>
<dbReference type="PROSITE" id="PS50850">
    <property type="entry name" value="MFS"/>
    <property type="match status" value="1"/>
</dbReference>
<sequence length="424" mass="45485">MFVSLTGFVGSMSQLHPKSSLGSSKPSLGSGEFIALMAFLMSLVALSIDAVMPALPVMGQELSVSNANDTQLIIGIIFLGLATGQIFFGPLSDSVGRKPVIYLGLIIFIVGSVISALANDFSVMLIGRLLQGVGASGPRTISVALVRDQYEGRAMARIMSFIMAVFIIVPTIAPALGLSILIFFDWQAIFYSFFLLASIVLIWFAARQPETLTEKNRISLSLSHFWAGLKSILSNKQALSYTIAAGIIFGAFIGYLTSAQQIFQDIYAITELFPLYFAILALSIGAASLTNANLVMKFGMRKLSKIALVTMTILAILFVIPATLTGGRPPLWAFMGFMMLSFFCVGILFGNFNTLAMEPLGKLAGMGASVVGSLTTFICMAIGVTIGQNYDTTIMPLVYSFAVLGLTSLGIMLWVEKQPEAQLT</sequence>
<feature type="transmembrane region" description="Helical" evidence="8">
    <location>
        <begin position="100"/>
        <end position="118"/>
    </location>
</feature>
<evidence type="ECO:0000313" key="11">
    <source>
        <dbReference type="Proteomes" id="UP001597294"/>
    </source>
</evidence>
<dbReference type="CDD" id="cd17320">
    <property type="entry name" value="MFS_MdfA_MDR_like"/>
    <property type="match status" value="1"/>
</dbReference>
<organism evidence="10 11">
    <name type="scientific">Kiloniella antarctica</name>
    <dbReference type="NCBI Taxonomy" id="1550907"/>
    <lineage>
        <taxon>Bacteria</taxon>
        <taxon>Pseudomonadati</taxon>
        <taxon>Pseudomonadota</taxon>
        <taxon>Alphaproteobacteria</taxon>
        <taxon>Rhodospirillales</taxon>
        <taxon>Kiloniellaceae</taxon>
        <taxon>Kiloniella</taxon>
    </lineage>
</organism>
<evidence type="ECO:0000256" key="5">
    <source>
        <dbReference type="ARBA" id="ARBA00022692"/>
    </source>
</evidence>
<feature type="transmembrane region" description="Helical" evidence="8">
    <location>
        <begin position="70"/>
        <end position="88"/>
    </location>
</feature>
<dbReference type="InterPro" id="IPR011701">
    <property type="entry name" value="MFS"/>
</dbReference>
<evidence type="ECO:0000256" key="2">
    <source>
        <dbReference type="ARBA" id="ARBA00006236"/>
    </source>
</evidence>
<comment type="caution">
    <text evidence="8">Lacks conserved residue(s) required for the propagation of feature annotation.</text>
</comment>
<feature type="transmembrane region" description="Helical" evidence="8">
    <location>
        <begin position="33"/>
        <end position="58"/>
    </location>
</feature>
<comment type="subcellular location">
    <subcellularLocation>
        <location evidence="8">Cell inner membrane</location>
        <topology evidence="8">Multi-pass membrane protein</topology>
    </subcellularLocation>
    <subcellularLocation>
        <location evidence="1">Cell membrane</location>
        <topology evidence="1">Multi-pass membrane protein</topology>
    </subcellularLocation>
</comment>
<evidence type="ECO:0000256" key="7">
    <source>
        <dbReference type="ARBA" id="ARBA00023136"/>
    </source>
</evidence>
<feature type="transmembrane region" description="Helical" evidence="8">
    <location>
        <begin position="363"/>
        <end position="387"/>
    </location>
</feature>
<evidence type="ECO:0000256" key="4">
    <source>
        <dbReference type="ARBA" id="ARBA00022475"/>
    </source>
</evidence>
<evidence type="ECO:0000256" key="3">
    <source>
        <dbReference type="ARBA" id="ARBA00022448"/>
    </source>
</evidence>
<feature type="transmembrane region" description="Helical" evidence="8">
    <location>
        <begin position="188"/>
        <end position="206"/>
    </location>
</feature>
<dbReference type="InterPro" id="IPR036259">
    <property type="entry name" value="MFS_trans_sf"/>
</dbReference>
<proteinExistence type="inferred from homology"/>
<dbReference type="Gene3D" id="1.20.1720.10">
    <property type="entry name" value="Multidrug resistance protein D"/>
    <property type="match status" value="1"/>
</dbReference>
<dbReference type="Pfam" id="PF07690">
    <property type="entry name" value="MFS_1"/>
    <property type="match status" value="1"/>
</dbReference>
<evidence type="ECO:0000256" key="1">
    <source>
        <dbReference type="ARBA" id="ARBA00004651"/>
    </source>
</evidence>